<dbReference type="Proteomes" id="UP001432322">
    <property type="component" value="Unassembled WGS sequence"/>
</dbReference>
<feature type="transmembrane region" description="Helical" evidence="1">
    <location>
        <begin position="104"/>
        <end position="122"/>
    </location>
</feature>
<evidence type="ECO:0008006" key="4">
    <source>
        <dbReference type="Google" id="ProtNLM"/>
    </source>
</evidence>
<keyword evidence="1" id="KW-0472">Membrane</keyword>
<gene>
    <name evidence="2" type="ORF">PFISCL1PPCAC_10954</name>
</gene>
<name>A0AAV5VIT5_9BILA</name>
<feature type="transmembrane region" description="Helical" evidence="1">
    <location>
        <begin position="78"/>
        <end position="97"/>
    </location>
</feature>
<protein>
    <recommendedName>
        <fullName evidence="4">G protein-coupled receptor</fullName>
    </recommendedName>
</protein>
<reference evidence="2" key="1">
    <citation type="submission" date="2023-10" db="EMBL/GenBank/DDBJ databases">
        <title>Genome assembly of Pristionchus species.</title>
        <authorList>
            <person name="Yoshida K."/>
            <person name="Sommer R.J."/>
        </authorList>
    </citation>
    <scope>NUCLEOTIDE SEQUENCE</scope>
    <source>
        <strain evidence="2">RS5133</strain>
    </source>
</reference>
<organism evidence="2 3">
    <name type="scientific">Pristionchus fissidentatus</name>
    <dbReference type="NCBI Taxonomy" id="1538716"/>
    <lineage>
        <taxon>Eukaryota</taxon>
        <taxon>Metazoa</taxon>
        <taxon>Ecdysozoa</taxon>
        <taxon>Nematoda</taxon>
        <taxon>Chromadorea</taxon>
        <taxon>Rhabditida</taxon>
        <taxon>Rhabditina</taxon>
        <taxon>Diplogasteromorpha</taxon>
        <taxon>Diplogasteroidea</taxon>
        <taxon>Neodiplogasteridae</taxon>
        <taxon>Pristionchus</taxon>
    </lineage>
</organism>
<sequence>IPLLHLTKLTPLSLIYCFISLIKVYIARRLFKSKASAENCMFLYTIAEFFLSISAMKYEQEQKSLDHLSQKINFFYDYTLYLSPGATIIAPVMYPTIITEDSGMLHYLIVQQIFVSMIFLFLETRASIARCITTAVDRCLFTEEYRPRDEKDIVLEVIDLKKQYNKWGLVVKGITFDVCR</sequence>
<accession>A0AAV5VIT5</accession>
<evidence type="ECO:0000313" key="2">
    <source>
        <dbReference type="EMBL" id="GMT19657.1"/>
    </source>
</evidence>
<proteinExistence type="predicted"/>
<dbReference type="EMBL" id="BTSY01000003">
    <property type="protein sequence ID" value="GMT19657.1"/>
    <property type="molecule type" value="Genomic_DNA"/>
</dbReference>
<feature type="non-terminal residue" evidence="2">
    <location>
        <position position="180"/>
    </location>
</feature>
<keyword evidence="3" id="KW-1185">Reference proteome</keyword>
<evidence type="ECO:0000313" key="3">
    <source>
        <dbReference type="Proteomes" id="UP001432322"/>
    </source>
</evidence>
<dbReference type="AlphaFoldDB" id="A0AAV5VIT5"/>
<feature type="non-terminal residue" evidence="2">
    <location>
        <position position="1"/>
    </location>
</feature>
<evidence type="ECO:0000256" key="1">
    <source>
        <dbReference type="SAM" id="Phobius"/>
    </source>
</evidence>
<feature type="transmembrane region" description="Helical" evidence="1">
    <location>
        <begin position="12"/>
        <end position="28"/>
    </location>
</feature>
<comment type="caution">
    <text evidence="2">The sequence shown here is derived from an EMBL/GenBank/DDBJ whole genome shotgun (WGS) entry which is preliminary data.</text>
</comment>
<keyword evidence="1" id="KW-0812">Transmembrane</keyword>
<keyword evidence="1" id="KW-1133">Transmembrane helix</keyword>